<dbReference type="Pfam" id="PF12708">
    <property type="entry name" value="Pect-lyase_RHGA_epim"/>
    <property type="match status" value="2"/>
</dbReference>
<feature type="compositionally biased region" description="Basic residues" evidence="2">
    <location>
        <begin position="7"/>
        <end position="18"/>
    </location>
</feature>
<dbReference type="SUPFAM" id="SSF51126">
    <property type="entry name" value="Pectin lyase-like"/>
    <property type="match status" value="2"/>
</dbReference>
<organism evidence="5 6">
    <name type="scientific">Tichowtungia aerotolerans</name>
    <dbReference type="NCBI Taxonomy" id="2697043"/>
    <lineage>
        <taxon>Bacteria</taxon>
        <taxon>Pseudomonadati</taxon>
        <taxon>Kiritimatiellota</taxon>
        <taxon>Tichowtungiia</taxon>
        <taxon>Tichowtungiales</taxon>
        <taxon>Tichowtungiaceae</taxon>
        <taxon>Tichowtungia</taxon>
    </lineage>
</organism>
<keyword evidence="6" id="KW-1185">Reference proteome</keyword>
<feature type="domain" description="Rhamnogalacturonase A/B/Epimerase-like pectate lyase" evidence="3">
    <location>
        <begin position="891"/>
        <end position="1087"/>
    </location>
</feature>
<evidence type="ECO:0000259" key="4">
    <source>
        <dbReference type="Pfam" id="PF13229"/>
    </source>
</evidence>
<dbReference type="InterPro" id="IPR039448">
    <property type="entry name" value="Beta_helix"/>
</dbReference>
<sequence>MDLPGCRTRRRLHQHGKGRNAGAALQTFRRPASGRQPVCSAPRTGSFHAASVKPDPRTLFLLTDGKHSLHKRWYYSKDRKACRERAGRPMKNRDSMSRFSVSVLLLTAGLSLWAQDWNPPVDLVYEEGDGIYMLMYGTSREEPAFTDKMNAALALPYIKGIAYYQQWNELETGQDQFEWRQLDNAFNAVKQHGKKIIIGMQAGVMSPQWLIDRADVECIDFVHGNVGWSEWSTMMWEVPVGSDTYKVSRMPLPWGAVYNARLDNALLKIALRYGDESCIAFVNVCGPSVSGGVEVNFNVNWNASRAVDFNFDSNLAYTSTKYIDAWKRSIDAHLQIFSNATVGVGLHNATGSQGYENGTVVSYSSEQQMDAAEEIRDYFLQRHVAEKGVWGVVRNCGLSDSVSLWGDPDRIDDKPSSNFTALQWDVRDSAFVGYESGTVSSLNGTDGVPRTAEEFETLIRNGITGYGRHLEIKVPDIVNNPYPHTAYVPYQPVLEEAARILSNTRIDRAVINSAVTGNADWNSEIWGDPTNAPFAGNDYIHDDSSSANLLGLGDYGPFAGDSLQLDSGAVLYNKGSGDLGGTLILNGGRWDTRTYGTAVVGGDIEVTANSTVLLVDGSLQWTGGLSSASNVVLTLQNFKYAGNRMIVGASDDGFLGTFYVPDSGQLEPWTIQFNSSFTNAVLALPGQKNDAALAAVYCLTNHIAFRQVQMPDGQGGLVDLAPGTYDAIALEVAGVSTNYFVDQGGCVTVAGITSPEPYSYASWAVSLGLGADSANEDSDGDGVVNLVEYALGDDFAALPAIGSDGGTVTFSHLRRTNDAWLKYNVQTTTNLVTGDWTNAFVSVIATNPAAGDFESIVYSISTGGPARFVRLVIDADGQQAVVVPTDYDLNSVTAYGAQGNGVSDDTVAIQSAINARTAKGGGLVWFPAGTYNISSPLTVTRRISLLGEPGSRIVAQSSMSGMVQTPDNEGGVVTIENLVFDGGADQGVTIDCALDLQDFLSGRIAHVTITNATGDGIYSRWTGTFEESWVNWFVNLDIAVQGYALRLGSSDSYIDGVHVNGGLGIREELYSGNLYRNCVIENCTTGLSVSNVLGSALSLAVTDCSFLNNTEYGVAFEHDTAFDSFASLDRCRFDGNGAADVLLVNCNRVAFRDNDFRTPSPVSGQHIETQGSTDYLALTDNRFAAGTQAAPGTSSQSVSNLFGVTAWPDDAGAGARTDSIQMPEVGDVLDVKAYGAVGNGSADDTAALQAALDAARPGDTVYLPIGGYKIIEPLRLENSGITLLGVGFGNVGSKIVAGTNLTAMLVTPVPVSGVRMAKLLFVGRSDLGYSVDHAVYLSRMTDSVFDRVRFDLVSGNALVMGFDSARNIVRNCNVHHPGGWAAVLQGRDCVIDSSYMSGGLGVSISGAGGHQILNTHIDHADVAGLAFTDPTRSSTDVLVRNCYFDLNEKAVSFDYDAVHAAAVRIENSLFRVNYTDLYLRNGSDVSLESSACRVRTETVHLQSAGTVDGLRIIGNVFERSVSVPGAGSLVYGNIVP</sequence>
<dbReference type="Gene3D" id="3.20.20.80">
    <property type="entry name" value="Glycosidases"/>
    <property type="match status" value="1"/>
</dbReference>
<dbReference type="InterPro" id="IPR024535">
    <property type="entry name" value="RHGA/B-epi-like_pectate_lyase"/>
</dbReference>
<dbReference type="KEGG" id="taer:GT409_04570"/>
<dbReference type="EMBL" id="CP047593">
    <property type="protein sequence ID" value="QHI68751.1"/>
    <property type="molecule type" value="Genomic_DNA"/>
</dbReference>
<dbReference type="InterPro" id="IPR012334">
    <property type="entry name" value="Pectin_lyas_fold"/>
</dbReference>
<reference evidence="5 6" key="1">
    <citation type="submission" date="2020-01" db="EMBL/GenBank/DDBJ databases">
        <title>Ponticoccus aerotolerans gen. nov., sp. nov., an anaerobic bacterium and proposal of Ponticoccusceae fam. nov., Ponticoccusles ord. nov. and Ponticoccuse classis nov. in the phylum Kiritimatiellaeota.</title>
        <authorList>
            <person name="Zhou L.Y."/>
            <person name="Du Z.J."/>
        </authorList>
    </citation>
    <scope>NUCLEOTIDE SEQUENCE [LARGE SCALE GENOMIC DNA]</scope>
    <source>
        <strain evidence="5 6">S-5007</strain>
    </source>
</reference>
<dbReference type="SUPFAM" id="SSF51445">
    <property type="entry name" value="(Trans)glycosidases"/>
    <property type="match status" value="1"/>
</dbReference>
<dbReference type="Gene3D" id="2.160.20.10">
    <property type="entry name" value="Single-stranded right-handed beta-helix, Pectin lyase-like"/>
    <property type="match status" value="2"/>
</dbReference>
<feature type="region of interest" description="Disordered" evidence="2">
    <location>
        <begin position="1"/>
        <end position="42"/>
    </location>
</feature>
<gene>
    <name evidence="5" type="ORF">GT409_04570</name>
</gene>
<dbReference type="InterPro" id="IPR017853">
    <property type="entry name" value="GH"/>
</dbReference>
<feature type="domain" description="Right handed beta helix" evidence="4">
    <location>
        <begin position="1345"/>
        <end position="1487"/>
    </location>
</feature>
<dbReference type="PROSITE" id="PS00018">
    <property type="entry name" value="EF_HAND_1"/>
    <property type="match status" value="1"/>
</dbReference>
<evidence type="ECO:0000256" key="1">
    <source>
        <dbReference type="ARBA" id="ARBA00016512"/>
    </source>
</evidence>
<evidence type="ECO:0000313" key="5">
    <source>
        <dbReference type="EMBL" id="QHI68751.1"/>
    </source>
</evidence>
<accession>A0A6P1M4I6</accession>
<dbReference type="InterPro" id="IPR011050">
    <property type="entry name" value="Pectin_lyase_fold/virulence"/>
</dbReference>
<feature type="domain" description="Rhamnogalacturonase A/B/Epimerase-like pectate lyase" evidence="3">
    <location>
        <begin position="1230"/>
        <end position="1290"/>
    </location>
</feature>
<dbReference type="SMART" id="SM00710">
    <property type="entry name" value="PbH1"/>
    <property type="match status" value="8"/>
</dbReference>
<dbReference type="Proteomes" id="UP000464954">
    <property type="component" value="Chromosome"/>
</dbReference>
<name>A0A6P1M4I6_9BACT</name>
<proteinExistence type="predicted"/>
<dbReference type="InterPro" id="IPR018247">
    <property type="entry name" value="EF_Hand_1_Ca_BS"/>
</dbReference>
<dbReference type="InterPro" id="IPR006626">
    <property type="entry name" value="PbH1"/>
</dbReference>
<protein>
    <recommendedName>
        <fullName evidence="1">Probable pectate lyase C</fullName>
    </recommendedName>
</protein>
<dbReference type="Pfam" id="PF13229">
    <property type="entry name" value="Beta_helix"/>
    <property type="match status" value="1"/>
</dbReference>
<evidence type="ECO:0000259" key="3">
    <source>
        <dbReference type="Pfam" id="PF12708"/>
    </source>
</evidence>
<evidence type="ECO:0000313" key="6">
    <source>
        <dbReference type="Proteomes" id="UP000464954"/>
    </source>
</evidence>
<evidence type="ECO:0000256" key="2">
    <source>
        <dbReference type="SAM" id="MobiDB-lite"/>
    </source>
</evidence>